<keyword evidence="4" id="KW-1185">Reference proteome</keyword>
<proteinExistence type="predicted"/>
<sequence length="253" mass="24871">MTDHRPEGSSSPQRRLDRRVVGLVIGVLVVLAVVFALTRGGSDPTPTPVGGTESSSPNVSSSAPVPSATTTTPGSTATPSGGATTSSPSGGDATGTSSAPTSTPAAGSASPTTLPGGATPRPTAPPVSLTAPATPVAGVTARLARIEKVQGVSTLPGEIAGPSLRVTVEYDNQTDAAVDLRGAVVNLYAGRDLAPAIMLTQPGAKAFPASVAAGGTAQGVFVFNVPTASRSQVRVEADLANAGEIVLFQGPVT</sequence>
<feature type="region of interest" description="Disordered" evidence="1">
    <location>
        <begin position="39"/>
        <end position="131"/>
    </location>
</feature>
<keyword evidence="2" id="KW-0472">Membrane</keyword>
<dbReference type="RefSeq" id="WP_147431549.1">
    <property type="nucleotide sequence ID" value="NZ_RBXT01000001.1"/>
</dbReference>
<dbReference type="Proteomes" id="UP000278440">
    <property type="component" value="Unassembled WGS sequence"/>
</dbReference>
<gene>
    <name evidence="3" type="ORF">DFJ68_1918</name>
</gene>
<keyword evidence="2" id="KW-1133">Transmembrane helix</keyword>
<evidence type="ECO:0000313" key="4">
    <source>
        <dbReference type="Proteomes" id="UP000278440"/>
    </source>
</evidence>
<name>A0A495XWX7_9MICO</name>
<reference evidence="3 4" key="1">
    <citation type="submission" date="2018-10" db="EMBL/GenBank/DDBJ databases">
        <title>Sequencing the genomes of 1000 actinobacteria strains.</title>
        <authorList>
            <person name="Klenk H.-P."/>
        </authorList>
    </citation>
    <scope>NUCLEOTIDE SEQUENCE [LARGE SCALE GENOMIC DNA]</scope>
    <source>
        <strain evidence="3 4">DSM 44267</strain>
    </source>
</reference>
<organism evidence="3 4">
    <name type="scientific">Terracoccus luteus</name>
    <dbReference type="NCBI Taxonomy" id="53356"/>
    <lineage>
        <taxon>Bacteria</taxon>
        <taxon>Bacillati</taxon>
        <taxon>Actinomycetota</taxon>
        <taxon>Actinomycetes</taxon>
        <taxon>Micrococcales</taxon>
        <taxon>Intrasporangiaceae</taxon>
        <taxon>Terracoccus</taxon>
    </lineage>
</organism>
<evidence type="ECO:0000313" key="3">
    <source>
        <dbReference type="EMBL" id="RKT78472.1"/>
    </source>
</evidence>
<accession>A0A495XWX7</accession>
<dbReference type="EMBL" id="RBXT01000001">
    <property type="protein sequence ID" value="RKT78472.1"/>
    <property type="molecule type" value="Genomic_DNA"/>
</dbReference>
<keyword evidence="2" id="KW-0812">Transmembrane</keyword>
<evidence type="ECO:0000256" key="1">
    <source>
        <dbReference type="SAM" id="MobiDB-lite"/>
    </source>
</evidence>
<protein>
    <recommendedName>
        <fullName evidence="5">DUF4352 domain-containing protein</fullName>
    </recommendedName>
</protein>
<dbReference type="OrthoDB" id="3831250at2"/>
<evidence type="ECO:0008006" key="5">
    <source>
        <dbReference type="Google" id="ProtNLM"/>
    </source>
</evidence>
<comment type="caution">
    <text evidence="3">The sequence shown here is derived from an EMBL/GenBank/DDBJ whole genome shotgun (WGS) entry which is preliminary data.</text>
</comment>
<dbReference type="AlphaFoldDB" id="A0A495XWX7"/>
<evidence type="ECO:0000256" key="2">
    <source>
        <dbReference type="SAM" id="Phobius"/>
    </source>
</evidence>
<feature type="compositionally biased region" description="Low complexity" evidence="1">
    <location>
        <begin position="50"/>
        <end position="121"/>
    </location>
</feature>
<feature type="transmembrane region" description="Helical" evidence="2">
    <location>
        <begin position="20"/>
        <end position="38"/>
    </location>
</feature>